<proteinExistence type="predicted"/>
<name>A0AAV4DBB6_9GAST</name>
<sequence>MRLAIVLTQDEYDHWSRYLLLNTLILGKVWVGASFSQAQNSFMWDSDAGPVLDSFLSGNPPNYTGIPDGTCLMFNRFARLDWESCSEDNADTSTAMLTTDVAQQTAMSEAVSETLSEAWTTTVPDDCFCSCLSPEIPSDGQELQVYKEESREKIQKQLGVDANSLSSTVRRKSSAEDARPSAKSVGYMGVVLMMASFSLIIAMDVSRVWPCRQLLGGSCNTKAKTT</sequence>
<keyword evidence="2" id="KW-1185">Reference proteome</keyword>
<evidence type="ECO:0000313" key="1">
    <source>
        <dbReference type="EMBL" id="GFO41563.1"/>
    </source>
</evidence>
<accession>A0AAV4DBB6</accession>
<evidence type="ECO:0000313" key="2">
    <source>
        <dbReference type="Proteomes" id="UP000735302"/>
    </source>
</evidence>
<dbReference type="AlphaFoldDB" id="A0AAV4DBB6"/>
<gene>
    <name evidence="1" type="ORF">PoB_006806800</name>
</gene>
<dbReference type="CDD" id="cd00037">
    <property type="entry name" value="CLECT"/>
    <property type="match status" value="1"/>
</dbReference>
<organism evidence="1 2">
    <name type="scientific">Plakobranchus ocellatus</name>
    <dbReference type="NCBI Taxonomy" id="259542"/>
    <lineage>
        <taxon>Eukaryota</taxon>
        <taxon>Metazoa</taxon>
        <taxon>Spiralia</taxon>
        <taxon>Lophotrochozoa</taxon>
        <taxon>Mollusca</taxon>
        <taxon>Gastropoda</taxon>
        <taxon>Heterobranchia</taxon>
        <taxon>Euthyneura</taxon>
        <taxon>Panpulmonata</taxon>
        <taxon>Sacoglossa</taxon>
        <taxon>Placobranchoidea</taxon>
        <taxon>Plakobranchidae</taxon>
        <taxon>Plakobranchus</taxon>
    </lineage>
</organism>
<comment type="caution">
    <text evidence="1">The sequence shown here is derived from an EMBL/GenBank/DDBJ whole genome shotgun (WGS) entry which is preliminary data.</text>
</comment>
<protein>
    <submittedName>
        <fullName evidence="1">Sushi, von Willebrand factor type a, egf and pentraxin domain-containing protein 1</fullName>
    </submittedName>
</protein>
<dbReference type="InterPro" id="IPR016187">
    <property type="entry name" value="CTDL_fold"/>
</dbReference>
<reference evidence="1 2" key="1">
    <citation type="journal article" date="2021" name="Elife">
        <title>Chloroplast acquisition without the gene transfer in kleptoplastic sea slugs, Plakobranchus ocellatus.</title>
        <authorList>
            <person name="Maeda T."/>
            <person name="Takahashi S."/>
            <person name="Yoshida T."/>
            <person name="Shimamura S."/>
            <person name="Takaki Y."/>
            <person name="Nagai Y."/>
            <person name="Toyoda A."/>
            <person name="Suzuki Y."/>
            <person name="Arimoto A."/>
            <person name="Ishii H."/>
            <person name="Satoh N."/>
            <person name="Nishiyama T."/>
            <person name="Hasebe M."/>
            <person name="Maruyama T."/>
            <person name="Minagawa J."/>
            <person name="Obokata J."/>
            <person name="Shigenobu S."/>
        </authorList>
    </citation>
    <scope>NUCLEOTIDE SEQUENCE [LARGE SCALE GENOMIC DNA]</scope>
</reference>
<dbReference type="Proteomes" id="UP000735302">
    <property type="component" value="Unassembled WGS sequence"/>
</dbReference>
<dbReference type="EMBL" id="BLXT01007705">
    <property type="protein sequence ID" value="GFO41563.1"/>
    <property type="molecule type" value="Genomic_DNA"/>
</dbReference>
<dbReference type="SUPFAM" id="SSF56436">
    <property type="entry name" value="C-type lectin-like"/>
    <property type="match status" value="1"/>
</dbReference>